<dbReference type="EMBL" id="JBHLVF010000017">
    <property type="protein sequence ID" value="MFC0392224.1"/>
    <property type="molecule type" value="Genomic_DNA"/>
</dbReference>
<keyword evidence="1" id="KW-0812">Transmembrane</keyword>
<reference evidence="2 3" key="1">
    <citation type="submission" date="2024-09" db="EMBL/GenBank/DDBJ databases">
        <authorList>
            <person name="Sun Q."/>
            <person name="Mori K."/>
        </authorList>
    </citation>
    <scope>NUCLEOTIDE SEQUENCE [LARGE SCALE GENOMIC DNA]</scope>
    <source>
        <strain evidence="2 3">CCM 4839</strain>
    </source>
</reference>
<feature type="transmembrane region" description="Helical" evidence="1">
    <location>
        <begin position="12"/>
        <end position="30"/>
    </location>
</feature>
<gene>
    <name evidence="2" type="ORF">ACFFJ8_12705</name>
</gene>
<protein>
    <recommendedName>
        <fullName evidence="4">DUF5640 domain-containing protein</fullName>
    </recommendedName>
</protein>
<keyword evidence="1" id="KW-1133">Transmembrane helix</keyword>
<evidence type="ECO:0000313" key="2">
    <source>
        <dbReference type="EMBL" id="MFC0392224.1"/>
    </source>
</evidence>
<evidence type="ECO:0000313" key="3">
    <source>
        <dbReference type="Proteomes" id="UP001589818"/>
    </source>
</evidence>
<evidence type="ECO:0008006" key="4">
    <source>
        <dbReference type="Google" id="ProtNLM"/>
    </source>
</evidence>
<dbReference type="RefSeq" id="WP_204819335.1">
    <property type="nucleotide sequence ID" value="NZ_JANHOF010000003.1"/>
</dbReference>
<accession>A0ABV6J8K5</accession>
<comment type="caution">
    <text evidence="2">The sequence shown here is derived from an EMBL/GenBank/DDBJ whole genome shotgun (WGS) entry which is preliminary data.</text>
</comment>
<evidence type="ECO:0000256" key="1">
    <source>
        <dbReference type="SAM" id="Phobius"/>
    </source>
</evidence>
<keyword evidence="1" id="KW-0472">Membrane</keyword>
<keyword evidence="3" id="KW-1185">Reference proteome</keyword>
<proteinExistence type="predicted"/>
<dbReference type="Proteomes" id="UP001589818">
    <property type="component" value="Unassembled WGS sequence"/>
</dbReference>
<sequence length="131" mass="14839">MDGGEWKLKRSIIIVLSSLIVIVSVILFFSKSENLEVGGIWELSSSSDECFTRVRFFDNIPNVKGIVIDETEGNYTQVWFGTYSIKDDNISVTLEEPKADPFTMIGSKDGNHLNLQYNWKGKDSSCSYDIR</sequence>
<organism evidence="2 3">
    <name type="scientific">Paenibacillus mendelii</name>
    <dbReference type="NCBI Taxonomy" id="206163"/>
    <lineage>
        <taxon>Bacteria</taxon>
        <taxon>Bacillati</taxon>
        <taxon>Bacillota</taxon>
        <taxon>Bacilli</taxon>
        <taxon>Bacillales</taxon>
        <taxon>Paenibacillaceae</taxon>
        <taxon>Paenibacillus</taxon>
    </lineage>
</organism>
<name>A0ABV6J8K5_9BACL</name>